<keyword evidence="5" id="KW-0539">Nucleus</keyword>
<dbReference type="Pfam" id="PF01429">
    <property type="entry name" value="MBD"/>
    <property type="match status" value="1"/>
</dbReference>
<accession>A0A5J5BBI1</accession>
<protein>
    <recommendedName>
        <fullName evidence="7">MBD domain-containing protein</fullName>
    </recommendedName>
</protein>
<feature type="compositionally biased region" description="Basic and acidic residues" evidence="6">
    <location>
        <begin position="83"/>
        <end position="95"/>
    </location>
</feature>
<reference evidence="8 9" key="1">
    <citation type="submission" date="2019-09" db="EMBL/GenBank/DDBJ databases">
        <title>A chromosome-level genome assembly of the Chinese tupelo Nyssa sinensis.</title>
        <authorList>
            <person name="Yang X."/>
            <person name="Kang M."/>
            <person name="Yang Y."/>
            <person name="Xiong H."/>
            <person name="Wang M."/>
            <person name="Zhang Z."/>
            <person name="Wang Z."/>
            <person name="Wu H."/>
            <person name="Ma T."/>
            <person name="Liu J."/>
            <person name="Xi Z."/>
        </authorList>
    </citation>
    <scope>NUCLEOTIDE SEQUENCE [LARGE SCALE GENOMIC DNA]</scope>
    <source>
        <strain evidence="8">J267</strain>
        <tissue evidence="8">Leaf</tissue>
    </source>
</reference>
<evidence type="ECO:0000256" key="5">
    <source>
        <dbReference type="ARBA" id="ARBA00023242"/>
    </source>
</evidence>
<feature type="region of interest" description="Disordered" evidence="6">
    <location>
        <begin position="250"/>
        <end position="296"/>
    </location>
</feature>
<dbReference type="EMBL" id="CM018036">
    <property type="protein sequence ID" value="KAA8540493.1"/>
    <property type="molecule type" value="Genomic_DNA"/>
</dbReference>
<evidence type="ECO:0000256" key="6">
    <source>
        <dbReference type="SAM" id="MobiDB-lite"/>
    </source>
</evidence>
<keyword evidence="2" id="KW-0805">Transcription regulation</keyword>
<dbReference type="GO" id="GO:0003677">
    <property type="term" value="F:DNA binding"/>
    <property type="evidence" value="ECO:0007669"/>
    <property type="project" value="UniProtKB-KW"/>
</dbReference>
<dbReference type="PANTHER" id="PTHR33729">
    <property type="entry name" value="METHYL-CPG BINDING DOMAIN CONTAINING PROTEIN, EXPRESSED"/>
    <property type="match status" value="1"/>
</dbReference>
<feature type="compositionally biased region" description="Basic and acidic residues" evidence="6">
    <location>
        <begin position="170"/>
        <end position="179"/>
    </location>
</feature>
<dbReference type="AlphaFoldDB" id="A0A5J5BBI1"/>
<dbReference type="PROSITE" id="PS50982">
    <property type="entry name" value="MBD"/>
    <property type="match status" value="1"/>
</dbReference>
<dbReference type="GO" id="GO:0005634">
    <property type="term" value="C:nucleus"/>
    <property type="evidence" value="ECO:0007669"/>
    <property type="project" value="UniProtKB-SubCell"/>
</dbReference>
<dbReference type="OrthoDB" id="1435582at2759"/>
<evidence type="ECO:0000313" key="8">
    <source>
        <dbReference type="EMBL" id="KAA8540493.1"/>
    </source>
</evidence>
<dbReference type="InterPro" id="IPR016177">
    <property type="entry name" value="DNA-bd_dom_sf"/>
</dbReference>
<evidence type="ECO:0000256" key="2">
    <source>
        <dbReference type="ARBA" id="ARBA00023015"/>
    </source>
</evidence>
<dbReference type="InterPro" id="IPR001739">
    <property type="entry name" value="Methyl_CpG_DNA-bd"/>
</dbReference>
<dbReference type="SUPFAM" id="SSF54171">
    <property type="entry name" value="DNA-binding domain"/>
    <property type="match status" value="1"/>
</dbReference>
<proteinExistence type="predicted"/>
<evidence type="ECO:0000313" key="9">
    <source>
        <dbReference type="Proteomes" id="UP000325577"/>
    </source>
</evidence>
<evidence type="ECO:0000256" key="1">
    <source>
        <dbReference type="ARBA" id="ARBA00004123"/>
    </source>
</evidence>
<comment type="subcellular location">
    <subcellularLocation>
        <location evidence="1">Nucleus</location>
    </subcellularLocation>
</comment>
<keyword evidence="4" id="KW-0804">Transcription</keyword>
<feature type="region of interest" description="Disordered" evidence="6">
    <location>
        <begin position="1"/>
        <end position="35"/>
    </location>
</feature>
<dbReference type="PANTHER" id="PTHR33729:SF12">
    <property type="entry name" value="MBD DOMAIN-CONTAINING PROTEIN"/>
    <property type="match status" value="1"/>
</dbReference>
<evidence type="ECO:0000259" key="7">
    <source>
        <dbReference type="PROSITE" id="PS50982"/>
    </source>
</evidence>
<organism evidence="8 9">
    <name type="scientific">Nyssa sinensis</name>
    <dbReference type="NCBI Taxonomy" id="561372"/>
    <lineage>
        <taxon>Eukaryota</taxon>
        <taxon>Viridiplantae</taxon>
        <taxon>Streptophyta</taxon>
        <taxon>Embryophyta</taxon>
        <taxon>Tracheophyta</taxon>
        <taxon>Spermatophyta</taxon>
        <taxon>Magnoliopsida</taxon>
        <taxon>eudicotyledons</taxon>
        <taxon>Gunneridae</taxon>
        <taxon>Pentapetalae</taxon>
        <taxon>asterids</taxon>
        <taxon>Cornales</taxon>
        <taxon>Nyssaceae</taxon>
        <taxon>Nyssa</taxon>
    </lineage>
</organism>
<dbReference type="InterPro" id="IPR039622">
    <property type="entry name" value="MBD10/11"/>
</dbReference>
<keyword evidence="9" id="KW-1185">Reference proteome</keyword>
<feature type="region of interest" description="Disordered" evidence="6">
    <location>
        <begin position="61"/>
        <end position="181"/>
    </location>
</feature>
<evidence type="ECO:0000256" key="4">
    <source>
        <dbReference type="ARBA" id="ARBA00023163"/>
    </source>
</evidence>
<sequence length="296" mass="32494">MESSVDKETQSAPKDDVVSLDLPAPPAWKKLFMPKKGTPKKNEIVFIAPTGEEINNKRQLEQYLKSHPGNPAISEFDWGSGETPRRSTRISEKAKATPPSAESELPKKRSRKSSGSKKDSNEMESATEDLEGKKEIEMQDAEVTEKKNAEADKGEDASEKKLVFENGCKTQEEADKTKMDGAGLGEVAGKYFNIQTDSQETRNGEVEAVVADNPLENDVVTEVIHNEKEKVQDKQVLGKVKQPQIEAAEFNGASDEKLDYPGNVAMETNNGMEQGKLNGVTPASQEVENGKVEQGR</sequence>
<keyword evidence="3" id="KW-0238">DNA-binding</keyword>
<feature type="compositionally biased region" description="Basic and acidic residues" evidence="6">
    <location>
        <begin position="1"/>
        <end position="17"/>
    </location>
</feature>
<dbReference type="Gene3D" id="3.30.890.10">
    <property type="entry name" value="Methyl-cpg-binding Protein 2, Chain A"/>
    <property type="match status" value="1"/>
</dbReference>
<evidence type="ECO:0000256" key="3">
    <source>
        <dbReference type="ARBA" id="ARBA00023125"/>
    </source>
</evidence>
<dbReference type="Proteomes" id="UP000325577">
    <property type="component" value="Linkage Group LG13"/>
</dbReference>
<gene>
    <name evidence="8" type="ORF">F0562_024588</name>
</gene>
<feature type="domain" description="MBD" evidence="7">
    <location>
        <begin position="14"/>
        <end position="83"/>
    </location>
</feature>
<feature type="compositionally biased region" description="Basic and acidic residues" evidence="6">
    <location>
        <begin position="130"/>
        <end position="163"/>
    </location>
</feature>
<name>A0A5J5BBI1_9ASTE</name>